<dbReference type="OrthoDB" id="1422031at2"/>
<proteinExistence type="predicted"/>
<dbReference type="AlphaFoldDB" id="A0A0A2MRX1"/>
<keyword evidence="3" id="KW-1185">Reference proteome</keyword>
<feature type="domain" description="Copper-binding protein MbnP-like" evidence="1">
    <location>
        <begin position="34"/>
        <end position="228"/>
    </location>
</feature>
<dbReference type="RefSeq" id="WP_026990377.1">
    <property type="nucleotide sequence ID" value="NZ_AUGP01000017.1"/>
</dbReference>
<dbReference type="Proteomes" id="UP000030111">
    <property type="component" value="Unassembled WGS sequence"/>
</dbReference>
<reference evidence="2 3" key="1">
    <citation type="submission" date="2013-09" db="EMBL/GenBank/DDBJ databases">
        <authorList>
            <person name="Zeng Z."/>
            <person name="Chen C."/>
        </authorList>
    </citation>
    <scope>NUCLEOTIDE SEQUENCE [LARGE SCALE GENOMIC DNA]</scope>
    <source>
        <strain evidence="2 3">WB 4.1-42</strain>
    </source>
</reference>
<sequence>MKFKLQHIVAAMAVATTLVSCNNDDDTTAVSGTGDAEIFFDNSVNGDDLLLNTSAYTNSNGESLKINRLNYIVSNFVLIAEDGTEVVYPKENSYFIINEGANSTTVHLEGMPAGNYTKVRFGLGVDQQRYLQGETAQQSFWDLAAASELTWTWSTGYKFINFEGTFTSPQTDGEKTFQVHQGSNTATDNYREITLTLPNTARVRTDETPSIHLIADANVILDGATKIRLFDALNTANTGAAIMGGQGLIDIANNTLSMFKVDHVHNGAGDHHEE</sequence>
<gene>
    <name evidence="2" type="ORF">Q766_05325</name>
</gene>
<dbReference type="Pfam" id="PF20243">
    <property type="entry name" value="MbnP"/>
    <property type="match status" value="1"/>
</dbReference>
<evidence type="ECO:0000259" key="1">
    <source>
        <dbReference type="Pfam" id="PF20243"/>
    </source>
</evidence>
<organism evidence="2 3">
    <name type="scientific">Flavobacterium subsaxonicum WB 4.1-42 = DSM 21790</name>
    <dbReference type="NCBI Taxonomy" id="1121898"/>
    <lineage>
        <taxon>Bacteria</taxon>
        <taxon>Pseudomonadati</taxon>
        <taxon>Bacteroidota</taxon>
        <taxon>Flavobacteriia</taxon>
        <taxon>Flavobacteriales</taxon>
        <taxon>Flavobacteriaceae</taxon>
        <taxon>Flavobacterium</taxon>
    </lineage>
</organism>
<protein>
    <recommendedName>
        <fullName evidence="1">Copper-binding protein MbnP-like domain-containing protein</fullName>
    </recommendedName>
</protein>
<evidence type="ECO:0000313" key="2">
    <source>
        <dbReference type="EMBL" id="KGO94341.1"/>
    </source>
</evidence>
<evidence type="ECO:0000313" key="3">
    <source>
        <dbReference type="Proteomes" id="UP000030111"/>
    </source>
</evidence>
<accession>A0A0A2MRX1</accession>
<name>A0A0A2MRX1_9FLAO</name>
<dbReference type="PROSITE" id="PS51257">
    <property type="entry name" value="PROKAR_LIPOPROTEIN"/>
    <property type="match status" value="1"/>
</dbReference>
<dbReference type="InterPro" id="IPR046863">
    <property type="entry name" value="MbnP-like_dom"/>
</dbReference>
<comment type="caution">
    <text evidence="2">The sequence shown here is derived from an EMBL/GenBank/DDBJ whole genome shotgun (WGS) entry which is preliminary data.</text>
</comment>
<dbReference type="EMBL" id="JRLY01000002">
    <property type="protein sequence ID" value="KGO94341.1"/>
    <property type="molecule type" value="Genomic_DNA"/>
</dbReference>
<dbReference type="STRING" id="1121898.GCA_000422725_01503"/>
<dbReference type="eggNOG" id="ENOG502ZB53">
    <property type="taxonomic scope" value="Bacteria"/>
</dbReference>